<organism evidence="5 6">
    <name type="scientific">Sipha flava</name>
    <name type="common">yellow sugarcane aphid</name>
    <dbReference type="NCBI Taxonomy" id="143950"/>
    <lineage>
        <taxon>Eukaryota</taxon>
        <taxon>Metazoa</taxon>
        <taxon>Ecdysozoa</taxon>
        <taxon>Arthropoda</taxon>
        <taxon>Hexapoda</taxon>
        <taxon>Insecta</taxon>
        <taxon>Pterygota</taxon>
        <taxon>Neoptera</taxon>
        <taxon>Paraneoptera</taxon>
        <taxon>Hemiptera</taxon>
        <taxon>Sternorrhyncha</taxon>
        <taxon>Aphidomorpha</taxon>
        <taxon>Aphidoidea</taxon>
        <taxon>Aphididae</taxon>
        <taxon>Sipha</taxon>
    </lineage>
</organism>
<dbReference type="Gene3D" id="1.10.260.100">
    <property type="match status" value="2"/>
</dbReference>
<dbReference type="SUPFAM" id="SSF46934">
    <property type="entry name" value="UBA-like"/>
    <property type="match status" value="1"/>
</dbReference>
<proteinExistence type="predicted"/>
<feature type="region of interest" description="Disordered" evidence="2">
    <location>
        <begin position="442"/>
        <end position="465"/>
    </location>
</feature>
<feature type="compositionally biased region" description="Polar residues" evidence="2">
    <location>
        <begin position="85"/>
        <end position="101"/>
    </location>
</feature>
<evidence type="ECO:0000259" key="3">
    <source>
        <dbReference type="PROSITE" id="PS50030"/>
    </source>
</evidence>
<dbReference type="PROSITE" id="PS50053">
    <property type="entry name" value="UBIQUITIN_2"/>
    <property type="match status" value="1"/>
</dbReference>
<dbReference type="InterPro" id="IPR015940">
    <property type="entry name" value="UBA"/>
</dbReference>
<dbReference type="GeneID" id="112683656"/>
<feature type="domain" description="Ubiquitin-like" evidence="4">
    <location>
        <begin position="11"/>
        <end position="85"/>
    </location>
</feature>
<keyword evidence="5" id="KW-1185">Reference proteome</keyword>
<dbReference type="SMART" id="SM00165">
    <property type="entry name" value="UBA"/>
    <property type="match status" value="1"/>
</dbReference>
<feature type="compositionally biased region" description="Polar residues" evidence="2">
    <location>
        <begin position="293"/>
        <end position="325"/>
    </location>
</feature>
<dbReference type="PANTHER" id="PTHR10677:SF3">
    <property type="entry name" value="FI07626P-RELATED"/>
    <property type="match status" value="1"/>
</dbReference>
<dbReference type="InterPro" id="IPR009060">
    <property type="entry name" value="UBA-like_sf"/>
</dbReference>
<dbReference type="AlphaFoldDB" id="A0A8B8FJQ3"/>
<dbReference type="InterPro" id="IPR006636">
    <property type="entry name" value="STI1_HS-bd"/>
</dbReference>
<sequence length="541" mass="59337">MSDTEENVKKITVTVKTPKGKQSVEVLENATISEFKEVVAKQFNAQPSQLCLIFAGKIMKDQDTLATHNIKDGLTVHLVIKTNAPQNNSTSAAPNTGSAQTPRPPADINASPFNLGMLGGLPGMESMGFGSANFMELQQRMQRELLDNPDMLRNLVDSPMVQQMMSDPAHMRQLILANPQMQQLVERHPEINHMLNNPEMLRQTMEMARNPSMLQELMRTQDRALSNLESIPGGFSALQRMYRDVQEPFMNAASEEFSRNTFAAPSESGGEQNPQQGQENRDPLPNPWGGSTGSNQSDPTIGRSAPTSGNLPNRGTGSDTLFNGDTMNSMMQQMIENPQVMQSIMNTPYFQSTLQAMTSNPNMANNLLSNNPLLANNPELQSRFRSMMPAFLQQMSNPAVQDMSTNPNVLSALDQIQRGLEALRTNMPNMGGSLGGQSFFPTPNANTPTNADSTVPNDLPSTEGQDNNFAELMRRMLSQLPNNSSPVANNQPPEERYSSQLEQLSAMGFVNREANLQALIATYGDINAAVEQLLNSGQLST</sequence>
<evidence type="ECO:0000313" key="5">
    <source>
        <dbReference type="Proteomes" id="UP000694846"/>
    </source>
</evidence>
<dbReference type="OrthoDB" id="9450922at2759"/>
<accession>A0A8B8FJQ3</accession>
<dbReference type="SMART" id="SM00727">
    <property type="entry name" value="STI1"/>
    <property type="match status" value="4"/>
</dbReference>
<dbReference type="PROSITE" id="PS50030">
    <property type="entry name" value="UBA"/>
    <property type="match status" value="1"/>
</dbReference>
<dbReference type="Proteomes" id="UP000694846">
    <property type="component" value="Unplaced"/>
</dbReference>
<dbReference type="CDD" id="cd01808">
    <property type="entry name" value="Ubl_PLICs"/>
    <property type="match status" value="1"/>
</dbReference>
<dbReference type="Pfam" id="PF00240">
    <property type="entry name" value="ubiquitin"/>
    <property type="match status" value="1"/>
</dbReference>
<dbReference type="CDD" id="cd14399">
    <property type="entry name" value="UBA_PLICs"/>
    <property type="match status" value="1"/>
</dbReference>
<dbReference type="PANTHER" id="PTHR10677">
    <property type="entry name" value="UBIQUILIN"/>
    <property type="match status" value="1"/>
</dbReference>
<dbReference type="SMART" id="SM00213">
    <property type="entry name" value="UBQ"/>
    <property type="match status" value="1"/>
</dbReference>
<dbReference type="CTD" id="32977"/>
<dbReference type="InterPro" id="IPR000626">
    <property type="entry name" value="Ubiquitin-like_dom"/>
</dbReference>
<dbReference type="Gene3D" id="3.10.20.90">
    <property type="entry name" value="Phosphatidylinositol 3-kinase Catalytic Subunit, Chain A, domain 1"/>
    <property type="match status" value="1"/>
</dbReference>
<protein>
    <recommendedName>
        <fullName evidence="1">Ubiquilin-like protein</fullName>
    </recommendedName>
</protein>
<gene>
    <name evidence="6" type="primary">LOC112683656</name>
</gene>
<name>A0A8B8FJQ3_9HEMI</name>
<dbReference type="Gene3D" id="1.10.8.10">
    <property type="entry name" value="DNA helicase RuvA subunit, C-terminal domain"/>
    <property type="match status" value="1"/>
</dbReference>
<reference evidence="6" key="1">
    <citation type="submission" date="2025-08" db="UniProtKB">
        <authorList>
            <consortium name="RefSeq"/>
        </authorList>
    </citation>
    <scope>IDENTIFICATION</scope>
    <source>
        <tissue evidence="6">Whole body</tissue>
    </source>
</reference>
<evidence type="ECO:0000259" key="4">
    <source>
        <dbReference type="PROSITE" id="PS50053"/>
    </source>
</evidence>
<dbReference type="FunFam" id="1.10.8.10:FF:000077">
    <property type="entry name" value="Ubiquilin like"/>
    <property type="match status" value="1"/>
</dbReference>
<dbReference type="FunFam" id="3.10.20.90:FF:000095">
    <property type="entry name" value="Ubiquilin 4"/>
    <property type="match status" value="1"/>
</dbReference>
<dbReference type="InterPro" id="IPR029071">
    <property type="entry name" value="Ubiquitin-like_domsf"/>
</dbReference>
<dbReference type="GO" id="GO:0005829">
    <property type="term" value="C:cytosol"/>
    <property type="evidence" value="ECO:0007669"/>
    <property type="project" value="TreeGrafter"/>
</dbReference>
<dbReference type="InterPro" id="IPR015496">
    <property type="entry name" value="Ubiquilin"/>
</dbReference>
<feature type="region of interest" description="Disordered" evidence="2">
    <location>
        <begin position="85"/>
        <end position="106"/>
    </location>
</feature>
<dbReference type="GO" id="GO:0006511">
    <property type="term" value="P:ubiquitin-dependent protein catabolic process"/>
    <property type="evidence" value="ECO:0007669"/>
    <property type="project" value="TreeGrafter"/>
</dbReference>
<dbReference type="SUPFAM" id="SSF54236">
    <property type="entry name" value="Ubiquitin-like"/>
    <property type="match status" value="1"/>
</dbReference>
<evidence type="ECO:0000256" key="2">
    <source>
        <dbReference type="SAM" id="MobiDB-lite"/>
    </source>
</evidence>
<dbReference type="GO" id="GO:0031593">
    <property type="term" value="F:polyubiquitin modification-dependent protein binding"/>
    <property type="evidence" value="ECO:0007669"/>
    <property type="project" value="TreeGrafter"/>
</dbReference>
<feature type="region of interest" description="Disordered" evidence="2">
    <location>
        <begin position="262"/>
        <end position="325"/>
    </location>
</feature>
<dbReference type="Pfam" id="PF23195">
    <property type="entry name" value="UBQLN1"/>
    <property type="match status" value="1"/>
</dbReference>
<dbReference type="Pfam" id="PF00627">
    <property type="entry name" value="UBA"/>
    <property type="match status" value="1"/>
</dbReference>
<feature type="compositionally biased region" description="Low complexity" evidence="2">
    <location>
        <begin position="266"/>
        <end position="278"/>
    </location>
</feature>
<feature type="domain" description="UBA" evidence="3">
    <location>
        <begin position="492"/>
        <end position="536"/>
    </location>
</feature>
<dbReference type="RefSeq" id="XP_025410575.1">
    <property type="nucleotide sequence ID" value="XM_025554790.1"/>
</dbReference>
<evidence type="ECO:0000256" key="1">
    <source>
        <dbReference type="ARBA" id="ARBA00074668"/>
    </source>
</evidence>
<dbReference type="FunFam" id="1.10.260.100:FF:000001">
    <property type="entry name" value="Ubiquilin 1"/>
    <property type="match status" value="1"/>
</dbReference>
<evidence type="ECO:0000313" key="6">
    <source>
        <dbReference type="RefSeq" id="XP_025410575.1"/>
    </source>
</evidence>